<evidence type="ECO:0008006" key="7">
    <source>
        <dbReference type="Google" id="ProtNLM"/>
    </source>
</evidence>
<protein>
    <recommendedName>
        <fullName evidence="7">Glycosyltransferase family 1 protein</fullName>
    </recommendedName>
</protein>
<name>A0A2M8Q0Q0_9CHLR</name>
<dbReference type="Pfam" id="PF00534">
    <property type="entry name" value="Glycos_transf_1"/>
    <property type="match status" value="1"/>
</dbReference>
<accession>A0A2M8Q0Q0</accession>
<feature type="domain" description="Glycosyltransferase subfamily 4-like N-terminal" evidence="4">
    <location>
        <begin position="18"/>
        <end position="196"/>
    </location>
</feature>
<dbReference type="SUPFAM" id="SSF53756">
    <property type="entry name" value="UDP-Glycosyltransferase/glycogen phosphorylase"/>
    <property type="match status" value="1"/>
</dbReference>
<dbReference type="GO" id="GO:0016757">
    <property type="term" value="F:glycosyltransferase activity"/>
    <property type="evidence" value="ECO:0007669"/>
    <property type="project" value="UniProtKB-KW"/>
</dbReference>
<sequence>MARREAPLVALVDVSAKMGGVEFSTLYLAQRLDRSKFRPLVICPEEGDLPRRCRESGVPVQIVKQPRLLSSSFQFGKRRVPNPFSWPINLVLFMIIARRVARCLKEAQAALVCTKGVFAHFYGGLAARMAGIPCVWHVQDLIAERYGGLYMSLFGMAGRLFATRLIADGTPIRAQWHPYLPEERLHLVYNGVDIDQFSPQVDGSAVRAEWHADSRTLLIGNVARLTAWKGQDYLIRAFSQIADAFPQAKLVLVGSPVFESAAFERQLRRLAEPLGERVIFAGFRWDLPQVLAALDIYAHVSVEKDTSPLSVVSAAASGKPMLCTAVEGVAELFVPDQTAVIVPPKDVSALAEGLRSLLSDVARRELLSNAVRQMAIEKLSLDQFARNCEAVFERALRHEP</sequence>
<dbReference type="InterPro" id="IPR028098">
    <property type="entry name" value="Glyco_trans_4-like_N"/>
</dbReference>
<dbReference type="Pfam" id="PF13439">
    <property type="entry name" value="Glyco_transf_4"/>
    <property type="match status" value="1"/>
</dbReference>
<evidence type="ECO:0000256" key="2">
    <source>
        <dbReference type="ARBA" id="ARBA00022679"/>
    </source>
</evidence>
<dbReference type="Proteomes" id="UP000228947">
    <property type="component" value="Unassembled WGS sequence"/>
</dbReference>
<keyword evidence="2" id="KW-0808">Transferase</keyword>
<evidence type="ECO:0000259" key="4">
    <source>
        <dbReference type="Pfam" id="PF13439"/>
    </source>
</evidence>
<comment type="caution">
    <text evidence="5">The sequence shown here is derived from an EMBL/GenBank/DDBJ whole genome shotgun (WGS) entry which is preliminary data.</text>
</comment>
<dbReference type="PANTHER" id="PTHR12526:SF510">
    <property type="entry name" value="D-INOSITOL 3-PHOSPHATE GLYCOSYLTRANSFERASE"/>
    <property type="match status" value="1"/>
</dbReference>
<feature type="domain" description="Glycosyl transferase family 1" evidence="3">
    <location>
        <begin position="208"/>
        <end position="373"/>
    </location>
</feature>
<dbReference type="EMBL" id="PGTL01000001">
    <property type="protein sequence ID" value="PJF43370.1"/>
    <property type="molecule type" value="Genomic_DNA"/>
</dbReference>
<reference evidence="5 6" key="1">
    <citation type="submission" date="2017-11" db="EMBL/GenBank/DDBJ databases">
        <title>Evolution of Phototrophy in the Chloroflexi Phylum Driven by Horizontal Gene Transfer.</title>
        <authorList>
            <person name="Ward L.M."/>
            <person name="Hemp J."/>
            <person name="Shih P.M."/>
            <person name="Mcglynn S.E."/>
            <person name="Fischer W."/>
        </authorList>
    </citation>
    <scope>NUCLEOTIDE SEQUENCE [LARGE SCALE GENOMIC DNA]</scope>
    <source>
        <strain evidence="5">CP1_1M</strain>
    </source>
</reference>
<evidence type="ECO:0000313" key="5">
    <source>
        <dbReference type="EMBL" id="PJF43370.1"/>
    </source>
</evidence>
<dbReference type="InterPro" id="IPR001296">
    <property type="entry name" value="Glyco_trans_1"/>
</dbReference>
<dbReference type="CDD" id="cd03801">
    <property type="entry name" value="GT4_PimA-like"/>
    <property type="match status" value="1"/>
</dbReference>
<evidence type="ECO:0000313" key="6">
    <source>
        <dbReference type="Proteomes" id="UP000228947"/>
    </source>
</evidence>
<gene>
    <name evidence="5" type="ORF">CUN50_00135</name>
</gene>
<proteinExistence type="predicted"/>
<dbReference type="PANTHER" id="PTHR12526">
    <property type="entry name" value="GLYCOSYLTRANSFERASE"/>
    <property type="match status" value="1"/>
</dbReference>
<organism evidence="5 6">
    <name type="scientific">Candidatus Thermofonsia Clade 1 bacterium</name>
    <dbReference type="NCBI Taxonomy" id="2364210"/>
    <lineage>
        <taxon>Bacteria</taxon>
        <taxon>Bacillati</taxon>
        <taxon>Chloroflexota</taxon>
        <taxon>Candidatus Thermofontia</taxon>
        <taxon>Candidatus Thermofonsia Clade 1</taxon>
    </lineage>
</organism>
<keyword evidence="1" id="KW-0328">Glycosyltransferase</keyword>
<evidence type="ECO:0000259" key="3">
    <source>
        <dbReference type="Pfam" id="PF00534"/>
    </source>
</evidence>
<dbReference type="Gene3D" id="3.40.50.2000">
    <property type="entry name" value="Glycogen Phosphorylase B"/>
    <property type="match status" value="2"/>
</dbReference>
<dbReference type="AlphaFoldDB" id="A0A2M8Q0Q0"/>
<evidence type="ECO:0000256" key="1">
    <source>
        <dbReference type="ARBA" id="ARBA00022676"/>
    </source>
</evidence>